<dbReference type="RefSeq" id="WP_269964902.1">
    <property type="nucleotide sequence ID" value="NZ_JAKMUS010000003.1"/>
</dbReference>
<evidence type="ECO:0000313" key="1">
    <source>
        <dbReference type="EMBL" id="MCZ9293443.1"/>
    </source>
</evidence>
<protein>
    <submittedName>
        <fullName evidence="1">Uncharacterized protein</fullName>
    </submittedName>
</protein>
<gene>
    <name evidence="1" type="ORF">L8U60_02920</name>
</gene>
<dbReference type="AlphaFoldDB" id="A0A9X3LVA7"/>
<organism evidence="1 2">
    <name type="scientific">Corynebacterium meitnerae</name>
    <dbReference type="NCBI Taxonomy" id="2913498"/>
    <lineage>
        <taxon>Bacteria</taxon>
        <taxon>Bacillati</taxon>
        <taxon>Actinomycetota</taxon>
        <taxon>Actinomycetes</taxon>
        <taxon>Mycobacteriales</taxon>
        <taxon>Corynebacteriaceae</taxon>
        <taxon>Corynebacterium</taxon>
    </lineage>
</organism>
<reference evidence="1" key="1">
    <citation type="submission" date="2022-02" db="EMBL/GenBank/DDBJ databases">
        <title>Corynebacterium sp. from urogenital microbiome.</title>
        <authorList>
            <person name="Cappelli E.A."/>
            <person name="Ribeiro T.G."/>
            <person name="Peixe L."/>
        </authorList>
    </citation>
    <scope>NUCLEOTIDE SEQUENCE</scope>
    <source>
        <strain evidence="1">C8Ua_172</strain>
    </source>
</reference>
<dbReference type="Proteomes" id="UP001146468">
    <property type="component" value="Unassembled WGS sequence"/>
</dbReference>
<sequence>MIMPMDAFPHEQVQLSVAELEVFEGLTEIFERHEEHVLDPALMLYITR</sequence>
<proteinExistence type="predicted"/>
<name>A0A9X3LVA7_9CORY</name>
<dbReference type="EMBL" id="JAKMUS010000003">
    <property type="protein sequence ID" value="MCZ9293443.1"/>
    <property type="molecule type" value="Genomic_DNA"/>
</dbReference>
<accession>A0A9X3LVA7</accession>
<evidence type="ECO:0000313" key="2">
    <source>
        <dbReference type="Proteomes" id="UP001146468"/>
    </source>
</evidence>
<keyword evidence="2" id="KW-1185">Reference proteome</keyword>
<comment type="caution">
    <text evidence="1">The sequence shown here is derived from an EMBL/GenBank/DDBJ whole genome shotgun (WGS) entry which is preliminary data.</text>
</comment>